<accession>A0A254TEG5</accession>
<sequence>MLKLAAAILALGLVSTSCIASEGEDQANAFANIYASLCMKELANLAGLRARLAPMPKLPLEKAAPFLAYQIGDAWPISDKHGLFVLALPAGKSVCMVYARRADTEAAKRLFTKLVASPPAPFAARQVRDELDQTPTNGQTHTVAYEWTLPDASRKMLFTLTTAPSENAQLQVFGSAAIIGQ</sequence>
<reference evidence="2 3" key="1">
    <citation type="submission" date="2016-02" db="EMBL/GenBank/DDBJ databases">
        <authorList>
            <person name="Wen L."/>
            <person name="He K."/>
            <person name="Yang H."/>
        </authorList>
    </citation>
    <scope>NUCLEOTIDE SEQUENCE [LARGE SCALE GENOMIC DNA]</scope>
    <source>
        <strain evidence="2 3">TSA40</strain>
    </source>
</reference>
<evidence type="ECO:0000313" key="3">
    <source>
        <dbReference type="Proteomes" id="UP000197535"/>
    </source>
</evidence>
<dbReference type="NCBIfam" id="NF047650">
    <property type="entry name" value="lipo_NMCC_0638"/>
    <property type="match status" value="1"/>
</dbReference>
<dbReference type="EMBL" id="LSTO01000034">
    <property type="protein sequence ID" value="OWW18058.1"/>
    <property type="molecule type" value="Genomic_DNA"/>
</dbReference>
<keyword evidence="3" id="KW-1185">Reference proteome</keyword>
<evidence type="ECO:0008006" key="4">
    <source>
        <dbReference type="Google" id="ProtNLM"/>
    </source>
</evidence>
<proteinExistence type="predicted"/>
<dbReference type="RefSeq" id="WP_088710777.1">
    <property type="nucleotide sequence ID" value="NZ_LSTO01000034.1"/>
</dbReference>
<dbReference type="OrthoDB" id="6089555at2"/>
<dbReference type="PROSITE" id="PS51257">
    <property type="entry name" value="PROKAR_LIPOPROTEIN"/>
    <property type="match status" value="1"/>
</dbReference>
<organism evidence="2 3">
    <name type="scientific">Noviherbaspirillum denitrificans</name>
    <dbReference type="NCBI Taxonomy" id="1968433"/>
    <lineage>
        <taxon>Bacteria</taxon>
        <taxon>Pseudomonadati</taxon>
        <taxon>Pseudomonadota</taxon>
        <taxon>Betaproteobacteria</taxon>
        <taxon>Burkholderiales</taxon>
        <taxon>Oxalobacteraceae</taxon>
        <taxon>Noviherbaspirillum</taxon>
    </lineage>
</organism>
<feature type="chain" id="PRO_5012761660" description="Lipoprotein" evidence="1">
    <location>
        <begin position="21"/>
        <end position="181"/>
    </location>
</feature>
<keyword evidence="1" id="KW-0732">Signal</keyword>
<name>A0A254TEG5_9BURK</name>
<dbReference type="Proteomes" id="UP000197535">
    <property type="component" value="Unassembled WGS sequence"/>
</dbReference>
<feature type="signal peptide" evidence="1">
    <location>
        <begin position="1"/>
        <end position="20"/>
    </location>
</feature>
<comment type="caution">
    <text evidence="2">The sequence shown here is derived from an EMBL/GenBank/DDBJ whole genome shotgun (WGS) entry which is preliminary data.</text>
</comment>
<evidence type="ECO:0000313" key="2">
    <source>
        <dbReference type="EMBL" id="OWW18058.1"/>
    </source>
</evidence>
<protein>
    <recommendedName>
        <fullName evidence="4">Lipoprotein</fullName>
    </recommendedName>
</protein>
<evidence type="ECO:0000256" key="1">
    <source>
        <dbReference type="SAM" id="SignalP"/>
    </source>
</evidence>
<gene>
    <name evidence="2" type="ORF">AYR66_02715</name>
</gene>
<dbReference type="AlphaFoldDB" id="A0A254TEG5"/>